<accession>S4NTM2</accession>
<organism evidence="1">
    <name type="scientific">Pararge aegeria</name>
    <name type="common">speckled wood butterfly</name>
    <dbReference type="NCBI Taxonomy" id="116150"/>
    <lineage>
        <taxon>Eukaryota</taxon>
        <taxon>Metazoa</taxon>
        <taxon>Ecdysozoa</taxon>
        <taxon>Arthropoda</taxon>
        <taxon>Hexapoda</taxon>
        <taxon>Insecta</taxon>
        <taxon>Pterygota</taxon>
        <taxon>Neoptera</taxon>
        <taxon>Endopterygota</taxon>
        <taxon>Lepidoptera</taxon>
        <taxon>Glossata</taxon>
        <taxon>Ditrysia</taxon>
        <taxon>Papilionoidea</taxon>
        <taxon>Nymphalidae</taxon>
        <taxon>Satyrinae</taxon>
        <taxon>Satyrini</taxon>
        <taxon>Parargina</taxon>
        <taxon>Pararge</taxon>
    </lineage>
</organism>
<evidence type="ECO:0000313" key="1">
    <source>
        <dbReference type="EMBL" id="JAA80399.1"/>
    </source>
</evidence>
<proteinExistence type="predicted"/>
<protein>
    <submittedName>
        <fullName evidence="1">Uncharacterized protein</fullName>
    </submittedName>
</protein>
<reference evidence="1" key="2">
    <citation type="submission" date="2013-05" db="EMBL/GenBank/DDBJ databases">
        <authorList>
            <person name="Carter J.-M."/>
            <person name="Baker S.C."/>
            <person name="Pink R."/>
            <person name="Carter D.R.F."/>
            <person name="Collins A."/>
            <person name="Tomlin J."/>
            <person name="Gibbs M."/>
            <person name="Breuker C.J."/>
        </authorList>
    </citation>
    <scope>NUCLEOTIDE SEQUENCE</scope>
    <source>
        <tissue evidence="1">Ovary</tissue>
    </source>
</reference>
<reference evidence="1" key="1">
    <citation type="journal article" date="2013" name="BMC Genomics">
        <title>Unscrambling butterfly oogenesis.</title>
        <authorList>
            <person name="Carter J.M."/>
            <person name="Baker S.C."/>
            <person name="Pink R."/>
            <person name="Carter D.R."/>
            <person name="Collins A."/>
            <person name="Tomlin J."/>
            <person name="Gibbs M."/>
            <person name="Breuker C.J."/>
        </authorList>
    </citation>
    <scope>NUCLEOTIDE SEQUENCE</scope>
    <source>
        <tissue evidence="1">Ovary</tissue>
    </source>
</reference>
<name>S4NTM2_9NEOP</name>
<dbReference type="EMBL" id="GAIX01012161">
    <property type="protein sequence ID" value="JAA80399.1"/>
    <property type="molecule type" value="Transcribed_RNA"/>
</dbReference>
<dbReference type="AlphaFoldDB" id="S4NTM2"/>
<sequence length="67" mass="8136">MVDILRLENKKQKYDVYRHIKTPLQLILSSCLFAIPPPLSSDHTSHCRKKYHLHYLDAWYLFFYNPQ</sequence>